<feature type="chain" id="PRO_5047009590" evidence="1">
    <location>
        <begin position="23"/>
        <end position="129"/>
    </location>
</feature>
<keyword evidence="3" id="KW-1185">Reference proteome</keyword>
<organism evidence="2 3">
    <name type="scientific">Lentinula lateritia</name>
    <dbReference type="NCBI Taxonomy" id="40482"/>
    <lineage>
        <taxon>Eukaryota</taxon>
        <taxon>Fungi</taxon>
        <taxon>Dikarya</taxon>
        <taxon>Basidiomycota</taxon>
        <taxon>Agaricomycotina</taxon>
        <taxon>Agaricomycetes</taxon>
        <taxon>Agaricomycetidae</taxon>
        <taxon>Agaricales</taxon>
        <taxon>Marasmiineae</taxon>
        <taxon>Omphalotaceae</taxon>
        <taxon>Lentinula</taxon>
    </lineage>
</organism>
<proteinExistence type="predicted"/>
<gene>
    <name evidence="2" type="ORF">C8R41DRAFT_846375</name>
</gene>
<sequence>MLSPLSLLCALFLAPTFLQAIAAPPFTPRPPANYFDIRIKESQSQHPLIVFGLGTAFKPASDPTKESPVSIGIKIGANDYRGYLIGNLTFNQNVSKDMVYTDLQTGTDIDPASSYAEYILNVVSYLRKK</sequence>
<reference evidence="2" key="1">
    <citation type="submission" date="2022-08" db="EMBL/GenBank/DDBJ databases">
        <title>A Global Phylogenomic Analysis of the Shiitake Genus Lentinula.</title>
        <authorList>
            <consortium name="DOE Joint Genome Institute"/>
            <person name="Sierra-Patev S."/>
            <person name="Min B."/>
            <person name="Naranjo-Ortiz M."/>
            <person name="Looney B."/>
            <person name="Konkel Z."/>
            <person name="Slot J.C."/>
            <person name="Sakamoto Y."/>
            <person name="Steenwyk J.L."/>
            <person name="Rokas A."/>
            <person name="Carro J."/>
            <person name="Camarero S."/>
            <person name="Ferreira P."/>
            <person name="Molpeceres G."/>
            <person name="Ruiz-Duenas F.J."/>
            <person name="Serrano A."/>
            <person name="Henrissat B."/>
            <person name="Drula E."/>
            <person name="Hughes K.W."/>
            <person name="Mata J.L."/>
            <person name="Ishikawa N.K."/>
            <person name="Vargas-Isla R."/>
            <person name="Ushijima S."/>
            <person name="Smith C.A."/>
            <person name="Ahrendt S."/>
            <person name="Andreopoulos W."/>
            <person name="He G."/>
            <person name="Labutti K."/>
            <person name="Lipzen A."/>
            <person name="Ng V."/>
            <person name="Riley R."/>
            <person name="Sandor L."/>
            <person name="Barry K."/>
            <person name="Martinez A.T."/>
            <person name="Xiao Y."/>
            <person name="Gibbons J.G."/>
            <person name="Terashima K."/>
            <person name="Grigoriev I.V."/>
            <person name="Hibbett D.S."/>
        </authorList>
    </citation>
    <scope>NUCLEOTIDE SEQUENCE</scope>
    <source>
        <strain evidence="2">RHP3577 ss4</strain>
    </source>
</reference>
<dbReference type="Proteomes" id="UP001150217">
    <property type="component" value="Unassembled WGS sequence"/>
</dbReference>
<evidence type="ECO:0000313" key="3">
    <source>
        <dbReference type="Proteomes" id="UP001150217"/>
    </source>
</evidence>
<feature type="signal peptide" evidence="1">
    <location>
        <begin position="1"/>
        <end position="22"/>
    </location>
</feature>
<evidence type="ECO:0000256" key="1">
    <source>
        <dbReference type="SAM" id="SignalP"/>
    </source>
</evidence>
<accession>A0ABQ8V686</accession>
<keyword evidence="1" id="KW-0732">Signal</keyword>
<evidence type="ECO:0000313" key="2">
    <source>
        <dbReference type="EMBL" id="KAJ4476302.1"/>
    </source>
</evidence>
<dbReference type="EMBL" id="JANVFT010000071">
    <property type="protein sequence ID" value="KAJ4476302.1"/>
    <property type="molecule type" value="Genomic_DNA"/>
</dbReference>
<name>A0ABQ8V686_9AGAR</name>
<comment type="caution">
    <text evidence="2">The sequence shown here is derived from an EMBL/GenBank/DDBJ whole genome shotgun (WGS) entry which is preliminary data.</text>
</comment>
<protein>
    <submittedName>
        <fullName evidence="2">Uncharacterized protein</fullName>
    </submittedName>
</protein>